<organism evidence="3 4">
    <name type="scientific">Microbacterium trichothecenolyticum</name>
    <name type="common">Aureobacterium trichothecenolyticum</name>
    <dbReference type="NCBI Taxonomy" id="69370"/>
    <lineage>
        <taxon>Bacteria</taxon>
        <taxon>Bacillati</taxon>
        <taxon>Actinomycetota</taxon>
        <taxon>Actinomycetes</taxon>
        <taxon>Micrococcales</taxon>
        <taxon>Microbacteriaceae</taxon>
        <taxon>Microbacterium</taxon>
    </lineage>
</organism>
<protein>
    <submittedName>
        <fullName evidence="3">Amidohydrolase</fullName>
    </submittedName>
</protein>
<name>A0ABU0TRR9_MICTR</name>
<dbReference type="EMBL" id="JAUTBF010000001">
    <property type="protein sequence ID" value="MDQ1122363.1"/>
    <property type="molecule type" value="Genomic_DNA"/>
</dbReference>
<dbReference type="InterPro" id="IPR036526">
    <property type="entry name" value="C-N_Hydrolase_sf"/>
</dbReference>
<feature type="domain" description="CN hydrolase" evidence="2">
    <location>
        <begin position="16"/>
        <end position="248"/>
    </location>
</feature>
<dbReference type="PANTHER" id="PTHR23088">
    <property type="entry name" value="NITRILASE-RELATED"/>
    <property type="match status" value="1"/>
</dbReference>
<evidence type="ECO:0000313" key="3">
    <source>
        <dbReference type="EMBL" id="MDQ1122363.1"/>
    </source>
</evidence>
<reference evidence="3 4" key="1">
    <citation type="submission" date="2023-07" db="EMBL/GenBank/DDBJ databases">
        <title>Functional and genomic diversity of the sorghum phyllosphere microbiome.</title>
        <authorList>
            <person name="Shade A."/>
        </authorList>
    </citation>
    <scope>NUCLEOTIDE SEQUENCE [LARGE SCALE GENOMIC DNA]</scope>
    <source>
        <strain evidence="3 4">SORGH_AS_1207</strain>
    </source>
</reference>
<sequence length="283" mass="29866">MNRQQTPDATSSPASLRLAVVQTAAVPGDVAGNVARATLLVEQAAAGGADLVLFPEAVVTGYDNAVFAGPLPGLDDTDWLAPVREAVDRTGVIAIVNSALQRESRRTLTDLLLVPGRAPLAAYDKQHLYDSERSVFTPGTRGFSFTVNDLEVAVSVCYDANFPEHAAAAAAAGADVYLNSGAYFPGGEHRRDLHYAARALDNGLYVAFSGLIGAPHDFIGGSTVFDPLGRRITAVRDGEQVAFADIDPSVIAAARDAQRMWAHRRGDVGAHHHLGDVAVRNGE</sequence>
<proteinExistence type="inferred from homology"/>
<dbReference type="PROSITE" id="PS50263">
    <property type="entry name" value="CN_HYDROLASE"/>
    <property type="match status" value="1"/>
</dbReference>
<dbReference type="Gene3D" id="3.60.110.10">
    <property type="entry name" value="Carbon-nitrogen hydrolase"/>
    <property type="match status" value="1"/>
</dbReference>
<gene>
    <name evidence="3" type="ORF">QE412_000936</name>
</gene>
<dbReference type="PANTHER" id="PTHR23088:SF27">
    <property type="entry name" value="DEAMINATED GLUTATHIONE AMIDASE"/>
    <property type="match status" value="1"/>
</dbReference>
<comment type="similarity">
    <text evidence="1">Belongs to the carbon-nitrogen hydrolase superfamily. NIT1/NIT2 family.</text>
</comment>
<dbReference type="Pfam" id="PF00795">
    <property type="entry name" value="CN_hydrolase"/>
    <property type="match status" value="1"/>
</dbReference>
<evidence type="ECO:0000259" key="2">
    <source>
        <dbReference type="PROSITE" id="PS50263"/>
    </source>
</evidence>
<evidence type="ECO:0000256" key="1">
    <source>
        <dbReference type="ARBA" id="ARBA00010613"/>
    </source>
</evidence>
<dbReference type="InterPro" id="IPR003010">
    <property type="entry name" value="C-N_Hydrolase"/>
</dbReference>
<dbReference type="CDD" id="cd07197">
    <property type="entry name" value="nitrilase"/>
    <property type="match status" value="1"/>
</dbReference>
<dbReference type="RefSeq" id="WP_307480745.1">
    <property type="nucleotide sequence ID" value="NZ_JAUTBF010000001.1"/>
</dbReference>
<dbReference type="Proteomes" id="UP001226691">
    <property type="component" value="Unassembled WGS sequence"/>
</dbReference>
<evidence type="ECO:0000313" key="4">
    <source>
        <dbReference type="Proteomes" id="UP001226691"/>
    </source>
</evidence>
<dbReference type="SUPFAM" id="SSF56317">
    <property type="entry name" value="Carbon-nitrogen hydrolase"/>
    <property type="match status" value="1"/>
</dbReference>
<accession>A0ABU0TRR9</accession>
<comment type="caution">
    <text evidence="3">The sequence shown here is derived from an EMBL/GenBank/DDBJ whole genome shotgun (WGS) entry which is preliminary data.</text>
</comment>
<keyword evidence="4" id="KW-1185">Reference proteome</keyword>